<evidence type="ECO:0000313" key="2">
    <source>
        <dbReference type="EMBL" id="QIE60837.1"/>
    </source>
</evidence>
<reference evidence="2 3" key="1">
    <citation type="submission" date="2020-02" db="EMBL/GenBank/DDBJ databases">
        <title>Complete genome sequence of Flavobacteriaceae bacterium.</title>
        <authorList>
            <person name="Kim S.-J."/>
            <person name="Kim Y.-S."/>
            <person name="Kim K.-H."/>
        </authorList>
    </citation>
    <scope>NUCLEOTIDE SEQUENCE [LARGE SCALE GENOMIC DNA]</scope>
    <source>
        <strain evidence="2 3">RR4-40</strain>
    </source>
</reference>
<dbReference type="KEGG" id="mgel:G5B37_00375"/>
<dbReference type="GO" id="GO:0031419">
    <property type="term" value="F:cobalamin binding"/>
    <property type="evidence" value="ECO:0007669"/>
    <property type="project" value="InterPro"/>
</dbReference>
<evidence type="ECO:0000259" key="1">
    <source>
        <dbReference type="Pfam" id="PF01642"/>
    </source>
</evidence>
<protein>
    <submittedName>
        <fullName evidence="2">Methylmalonyl-CoA mutase</fullName>
    </submittedName>
</protein>
<organism evidence="2 3">
    <name type="scientific">Rasiella rasia</name>
    <dbReference type="NCBI Taxonomy" id="2744027"/>
    <lineage>
        <taxon>Bacteria</taxon>
        <taxon>Pseudomonadati</taxon>
        <taxon>Bacteroidota</taxon>
        <taxon>Flavobacteriia</taxon>
        <taxon>Flavobacteriales</taxon>
        <taxon>Flavobacteriaceae</taxon>
        <taxon>Rasiella</taxon>
    </lineage>
</organism>
<name>A0A6G6GQM1_9FLAO</name>
<dbReference type="CDD" id="cd03677">
    <property type="entry name" value="MM_CoA_mutase_beta"/>
    <property type="match status" value="1"/>
</dbReference>
<dbReference type="Gene3D" id="3.20.20.240">
    <property type="entry name" value="Methylmalonyl-CoA mutase"/>
    <property type="match status" value="1"/>
</dbReference>
<dbReference type="InterPro" id="IPR006099">
    <property type="entry name" value="MeMalonylCoA_mutase_a/b_cat"/>
</dbReference>
<gene>
    <name evidence="2" type="ORF">G5B37_00375</name>
</gene>
<dbReference type="SUPFAM" id="SSF51703">
    <property type="entry name" value="Cobalamin (vitamin B12)-dependent enzymes"/>
    <property type="match status" value="1"/>
</dbReference>
<dbReference type="Pfam" id="PF01642">
    <property type="entry name" value="MM_CoA_mutase"/>
    <property type="match status" value="1"/>
</dbReference>
<keyword evidence="3" id="KW-1185">Reference proteome</keyword>
<dbReference type="PANTHER" id="PTHR48101">
    <property type="entry name" value="METHYLMALONYL-COA MUTASE, MITOCHONDRIAL-RELATED"/>
    <property type="match status" value="1"/>
</dbReference>
<dbReference type="GO" id="GO:0016866">
    <property type="term" value="F:intramolecular transferase activity"/>
    <property type="evidence" value="ECO:0007669"/>
    <property type="project" value="InterPro"/>
</dbReference>
<evidence type="ECO:0000313" key="3">
    <source>
        <dbReference type="Proteomes" id="UP000505306"/>
    </source>
</evidence>
<feature type="domain" description="Methylmalonyl-CoA mutase alpha/beta chain catalytic" evidence="1">
    <location>
        <begin position="147"/>
        <end position="444"/>
    </location>
</feature>
<dbReference type="AlphaFoldDB" id="A0A6G6GQM1"/>
<sequence length="459" mass="52182">MSNSLYNDFEPVSAKQWKQKIQVDLKGADYNDTLVWQSLEGIHVRPTYHADDSDTNALTIPGHPLHWDITQHVFIDDASIANHLAIDALEKGAEAIFFTAETSFDKETVFANFPFEKATIYFDLKFLDQDFLKQLMAFLKTKKASVYYNIDILGNLIETGNWFQNLSKDHEILDALYQKHSTEHLLSVNTAVYQNAGATMVQQLAYGLAHANEYLNHFKTSANKTGLQITFTIATGSNYFFEISKIRALRILYAALAKEYDVEQTCHVIASPSKRNKTLYDYNVNMLRTTTETMSAVLGGANAVSNLPYDALYHKSNEFGERISRNQLLVLKKESYFDVVSNPADGSYYIESLTQQLAAKALELFKSIEKGGGLLAQLKEGTIQKKIKESAYKEQQWFNEGKLVLLGTNKYPNTADQMKHDLELYPFVKTNIRKTEIAPLISKRLSEKVEQERLDNEKE</sequence>
<accession>A0A6G6GQM1</accession>
<dbReference type="Proteomes" id="UP000505306">
    <property type="component" value="Chromosome"/>
</dbReference>
<dbReference type="EMBL" id="CP049057">
    <property type="protein sequence ID" value="QIE60837.1"/>
    <property type="molecule type" value="Genomic_DNA"/>
</dbReference>
<dbReference type="PANTHER" id="PTHR48101:SF1">
    <property type="entry name" value="METHYLMALONYL-COA MUTASE, LARGE SUBUNIT"/>
    <property type="match status" value="1"/>
</dbReference>
<dbReference type="InterPro" id="IPR016176">
    <property type="entry name" value="Cbl-dep_enz_cat"/>
</dbReference>
<proteinExistence type="predicted"/>